<dbReference type="Proteomes" id="UP001151582">
    <property type="component" value="Unassembled WGS sequence"/>
</dbReference>
<sequence length="169" mass="16915">MRLNVLDLVVAVCVAHAIVAKGAPMATAHHLQRREPIFGSSLLSKIPAVGSLLGVGKKAVTSILGPVTTLFSKNKTKTLQSTSGSLVPGAATTASTPSKKLTLKAERPPAQTVKPSPAANSQTPANQSSQGAQPGKADTNPSKADTAGSSGAADQAAGGAASPKSKMDR</sequence>
<gene>
    <name evidence="3" type="ORF">H4R34_005825</name>
</gene>
<evidence type="ECO:0000256" key="2">
    <source>
        <dbReference type="SAM" id="SignalP"/>
    </source>
</evidence>
<accession>A0A9W8E6S8</accession>
<feature type="non-terminal residue" evidence="3">
    <location>
        <position position="169"/>
    </location>
</feature>
<feature type="compositionally biased region" description="Low complexity" evidence="1">
    <location>
        <begin position="142"/>
        <end position="162"/>
    </location>
</feature>
<name>A0A9W8E6S8_9FUNG</name>
<evidence type="ECO:0000313" key="3">
    <source>
        <dbReference type="EMBL" id="KAJ1971177.1"/>
    </source>
</evidence>
<dbReference type="AlphaFoldDB" id="A0A9W8E6S8"/>
<keyword evidence="2" id="KW-0732">Signal</keyword>
<protein>
    <submittedName>
        <fullName evidence="3">Uncharacterized protein</fullName>
    </submittedName>
</protein>
<evidence type="ECO:0000256" key="1">
    <source>
        <dbReference type="SAM" id="MobiDB-lite"/>
    </source>
</evidence>
<keyword evidence="4" id="KW-1185">Reference proteome</keyword>
<feature type="signal peptide" evidence="2">
    <location>
        <begin position="1"/>
        <end position="22"/>
    </location>
</feature>
<proteinExistence type="predicted"/>
<feature type="chain" id="PRO_5040792696" evidence="2">
    <location>
        <begin position="23"/>
        <end position="169"/>
    </location>
</feature>
<evidence type="ECO:0000313" key="4">
    <source>
        <dbReference type="Proteomes" id="UP001151582"/>
    </source>
</evidence>
<feature type="region of interest" description="Disordered" evidence="1">
    <location>
        <begin position="77"/>
        <end position="169"/>
    </location>
</feature>
<dbReference type="EMBL" id="JANBQB010001477">
    <property type="protein sequence ID" value="KAJ1971177.1"/>
    <property type="molecule type" value="Genomic_DNA"/>
</dbReference>
<organism evidence="3 4">
    <name type="scientific">Dimargaris verticillata</name>
    <dbReference type="NCBI Taxonomy" id="2761393"/>
    <lineage>
        <taxon>Eukaryota</taxon>
        <taxon>Fungi</taxon>
        <taxon>Fungi incertae sedis</taxon>
        <taxon>Zoopagomycota</taxon>
        <taxon>Kickxellomycotina</taxon>
        <taxon>Dimargaritomycetes</taxon>
        <taxon>Dimargaritales</taxon>
        <taxon>Dimargaritaceae</taxon>
        <taxon>Dimargaris</taxon>
    </lineage>
</organism>
<comment type="caution">
    <text evidence="3">The sequence shown here is derived from an EMBL/GenBank/DDBJ whole genome shotgun (WGS) entry which is preliminary data.</text>
</comment>
<feature type="compositionally biased region" description="Polar residues" evidence="1">
    <location>
        <begin position="118"/>
        <end position="132"/>
    </location>
</feature>
<reference evidence="3" key="1">
    <citation type="submission" date="2022-07" db="EMBL/GenBank/DDBJ databases">
        <title>Phylogenomic reconstructions and comparative analyses of Kickxellomycotina fungi.</title>
        <authorList>
            <person name="Reynolds N.K."/>
            <person name="Stajich J.E."/>
            <person name="Barry K."/>
            <person name="Grigoriev I.V."/>
            <person name="Crous P."/>
            <person name="Smith M.E."/>
        </authorList>
    </citation>
    <scope>NUCLEOTIDE SEQUENCE</scope>
    <source>
        <strain evidence="3">RSA 567</strain>
    </source>
</reference>